<protein>
    <recommendedName>
        <fullName evidence="1">Cyclin N-terminal domain-containing protein</fullName>
    </recommendedName>
</protein>
<dbReference type="GO" id="GO:0016538">
    <property type="term" value="F:cyclin-dependent protein serine/threonine kinase regulator activity"/>
    <property type="evidence" value="ECO:0007669"/>
    <property type="project" value="TreeGrafter"/>
</dbReference>
<dbReference type="GO" id="GO:0019901">
    <property type="term" value="F:protein kinase binding"/>
    <property type="evidence" value="ECO:0007669"/>
    <property type="project" value="InterPro"/>
</dbReference>
<dbReference type="Pfam" id="PF00134">
    <property type="entry name" value="Cyclin_N"/>
    <property type="match status" value="1"/>
</dbReference>
<reference evidence="2 3" key="1">
    <citation type="submission" date="2016-07" db="EMBL/GenBank/DDBJ databases">
        <title>Pervasive Adenine N6-methylation of Active Genes in Fungi.</title>
        <authorList>
            <consortium name="DOE Joint Genome Institute"/>
            <person name="Mondo S.J."/>
            <person name="Dannebaum R.O."/>
            <person name="Kuo R.C."/>
            <person name="Labutti K."/>
            <person name="Haridas S."/>
            <person name="Kuo A."/>
            <person name="Salamov A."/>
            <person name="Ahrendt S.R."/>
            <person name="Lipzen A."/>
            <person name="Sullivan W."/>
            <person name="Andreopoulos W.B."/>
            <person name="Clum A."/>
            <person name="Lindquist E."/>
            <person name="Daum C."/>
            <person name="Ramamoorthy G.K."/>
            <person name="Gryganskyi A."/>
            <person name="Culley D."/>
            <person name="Magnuson J.K."/>
            <person name="James T.Y."/>
            <person name="O'Malley M.A."/>
            <person name="Stajich J.E."/>
            <person name="Spatafora J.W."/>
            <person name="Visel A."/>
            <person name="Grigoriev I.V."/>
        </authorList>
    </citation>
    <scope>NUCLEOTIDE SEQUENCE [LARGE SCALE GENOMIC DNA]</scope>
    <source>
        <strain evidence="2 3">NRRL 3301</strain>
    </source>
</reference>
<dbReference type="EMBL" id="MCGT01000002">
    <property type="protein sequence ID" value="ORX61881.1"/>
    <property type="molecule type" value="Genomic_DNA"/>
</dbReference>
<dbReference type="InterPro" id="IPR036915">
    <property type="entry name" value="Cyclin-like_sf"/>
</dbReference>
<dbReference type="PANTHER" id="PTHR15615">
    <property type="match status" value="1"/>
</dbReference>
<evidence type="ECO:0000313" key="2">
    <source>
        <dbReference type="EMBL" id="ORX61881.1"/>
    </source>
</evidence>
<sequence>MTRLEKSWYGSLQPELLDVIADKVAHMITPHTVPDPDEYLILPLPTFIQQLIRRSKTQTGTLLIVMILLERLANRLGHRRQLIMGMSTAPQRIFLATLILSTKLFHDTSPKNIHWVSFANDLFHLHDINLMERQLLTLLDFQLTVSKDEFDQVVDQLKRLKFDSPVAPDPFWQSPKNICQKHDKPSSLDRPPWRHLTAVIHSSLSSSSSSSSVSSASSRCLSTPSSSHAWLYPSSPMSFVSRFMPKADATAFHLLDPSPLR</sequence>
<name>A0A1X2GV12_9FUNG</name>
<comment type="caution">
    <text evidence="2">The sequence shown here is derived from an EMBL/GenBank/DDBJ whole genome shotgun (WGS) entry which is preliminary data.</text>
</comment>
<accession>A0A1X2GV12</accession>
<keyword evidence="3" id="KW-1185">Reference proteome</keyword>
<gene>
    <name evidence="2" type="ORF">DM01DRAFT_1331354</name>
</gene>
<proteinExistence type="predicted"/>
<dbReference type="Gene3D" id="1.10.472.10">
    <property type="entry name" value="Cyclin-like"/>
    <property type="match status" value="1"/>
</dbReference>
<evidence type="ECO:0000313" key="3">
    <source>
        <dbReference type="Proteomes" id="UP000242146"/>
    </source>
</evidence>
<evidence type="ECO:0000259" key="1">
    <source>
        <dbReference type="Pfam" id="PF00134"/>
    </source>
</evidence>
<dbReference type="CDD" id="cd20557">
    <property type="entry name" value="CYCLIN_ScPCL1-like"/>
    <property type="match status" value="1"/>
</dbReference>
<dbReference type="SUPFAM" id="SSF47954">
    <property type="entry name" value="Cyclin-like"/>
    <property type="match status" value="1"/>
</dbReference>
<dbReference type="GO" id="GO:0005634">
    <property type="term" value="C:nucleus"/>
    <property type="evidence" value="ECO:0007669"/>
    <property type="project" value="TreeGrafter"/>
</dbReference>
<dbReference type="Proteomes" id="UP000242146">
    <property type="component" value="Unassembled WGS sequence"/>
</dbReference>
<dbReference type="InterPro" id="IPR013922">
    <property type="entry name" value="Cyclin_PHO80-like"/>
</dbReference>
<dbReference type="InterPro" id="IPR006671">
    <property type="entry name" value="Cyclin_N"/>
</dbReference>
<dbReference type="AlphaFoldDB" id="A0A1X2GV12"/>
<dbReference type="PANTHER" id="PTHR15615:SF10">
    <property type="entry name" value="PHO85 CYCLIN-2-RELATED"/>
    <property type="match status" value="1"/>
</dbReference>
<feature type="domain" description="Cyclin N-terminal" evidence="1">
    <location>
        <begin position="44"/>
        <end position="144"/>
    </location>
</feature>
<organism evidence="2 3">
    <name type="scientific">Hesseltinella vesiculosa</name>
    <dbReference type="NCBI Taxonomy" id="101127"/>
    <lineage>
        <taxon>Eukaryota</taxon>
        <taxon>Fungi</taxon>
        <taxon>Fungi incertae sedis</taxon>
        <taxon>Mucoromycota</taxon>
        <taxon>Mucoromycotina</taxon>
        <taxon>Mucoromycetes</taxon>
        <taxon>Mucorales</taxon>
        <taxon>Cunninghamellaceae</taxon>
        <taxon>Hesseltinella</taxon>
    </lineage>
</organism>
<dbReference type="GO" id="GO:0000307">
    <property type="term" value="C:cyclin-dependent protein kinase holoenzyme complex"/>
    <property type="evidence" value="ECO:0007669"/>
    <property type="project" value="TreeGrafter"/>
</dbReference>
<dbReference type="OrthoDB" id="10250320at2759"/>
<dbReference type="STRING" id="101127.A0A1X2GV12"/>